<evidence type="ECO:0000256" key="3">
    <source>
        <dbReference type="ARBA" id="ARBA00022763"/>
    </source>
</evidence>
<evidence type="ECO:0000256" key="6">
    <source>
        <dbReference type="ARBA" id="ARBA00023125"/>
    </source>
</evidence>
<proteinExistence type="inferred from homology"/>
<dbReference type="SUPFAM" id="SSF143081">
    <property type="entry name" value="BB1717-like"/>
    <property type="match status" value="1"/>
</dbReference>
<evidence type="ECO:0000256" key="4">
    <source>
        <dbReference type="ARBA" id="ARBA00022801"/>
    </source>
</evidence>
<dbReference type="Pfam" id="PF02586">
    <property type="entry name" value="SRAP"/>
    <property type="match status" value="1"/>
</dbReference>
<dbReference type="AlphaFoldDB" id="A0A1I2NHV3"/>
<evidence type="ECO:0000256" key="2">
    <source>
        <dbReference type="ARBA" id="ARBA00022670"/>
    </source>
</evidence>
<keyword evidence="5" id="KW-0190">Covalent protein-DNA linkage</keyword>
<dbReference type="RefSeq" id="WP_093305670.1">
    <property type="nucleotide sequence ID" value="NZ_FOOH01000022.1"/>
</dbReference>
<dbReference type="EMBL" id="FOOH01000022">
    <property type="protein sequence ID" value="SFG03362.1"/>
    <property type="molecule type" value="Genomic_DNA"/>
</dbReference>
<dbReference type="InterPro" id="IPR003738">
    <property type="entry name" value="SRAP"/>
</dbReference>
<evidence type="ECO:0000256" key="7">
    <source>
        <dbReference type="ARBA" id="ARBA00023239"/>
    </source>
</evidence>
<evidence type="ECO:0000256" key="1">
    <source>
        <dbReference type="ARBA" id="ARBA00008136"/>
    </source>
</evidence>
<organism evidence="9 10">
    <name type="scientific">Salegentibacter agarivorans</name>
    <dbReference type="NCBI Taxonomy" id="345907"/>
    <lineage>
        <taxon>Bacteria</taxon>
        <taxon>Pseudomonadati</taxon>
        <taxon>Bacteroidota</taxon>
        <taxon>Flavobacteriia</taxon>
        <taxon>Flavobacteriales</taxon>
        <taxon>Flavobacteriaceae</taxon>
        <taxon>Salegentibacter</taxon>
    </lineage>
</organism>
<dbReference type="Gene3D" id="3.90.1680.10">
    <property type="entry name" value="SOS response associated peptidase-like"/>
    <property type="match status" value="1"/>
</dbReference>
<evidence type="ECO:0000313" key="9">
    <source>
        <dbReference type="EMBL" id="SFG03362.1"/>
    </source>
</evidence>
<keyword evidence="2 8" id="KW-0645">Protease</keyword>
<dbReference type="PANTHER" id="PTHR13604">
    <property type="entry name" value="DC12-RELATED"/>
    <property type="match status" value="1"/>
</dbReference>
<gene>
    <name evidence="9" type="ORF">SAMN04488033_1226</name>
</gene>
<dbReference type="PANTHER" id="PTHR13604:SF0">
    <property type="entry name" value="ABASIC SITE PROCESSING PROTEIN HMCES"/>
    <property type="match status" value="1"/>
</dbReference>
<reference evidence="10" key="1">
    <citation type="submission" date="2016-10" db="EMBL/GenBank/DDBJ databases">
        <authorList>
            <person name="Varghese N."/>
            <person name="Submissions S."/>
        </authorList>
    </citation>
    <scope>NUCLEOTIDE SEQUENCE [LARGE SCALE GENOMIC DNA]</scope>
    <source>
        <strain evidence="10">DSM 23515</strain>
    </source>
</reference>
<dbReference type="GO" id="GO:0003697">
    <property type="term" value="F:single-stranded DNA binding"/>
    <property type="evidence" value="ECO:0007669"/>
    <property type="project" value="InterPro"/>
</dbReference>
<keyword evidence="10" id="KW-1185">Reference proteome</keyword>
<evidence type="ECO:0000313" key="10">
    <source>
        <dbReference type="Proteomes" id="UP000199116"/>
    </source>
</evidence>
<keyword evidence="7" id="KW-0456">Lyase</keyword>
<dbReference type="GO" id="GO:0008233">
    <property type="term" value="F:peptidase activity"/>
    <property type="evidence" value="ECO:0007669"/>
    <property type="project" value="UniProtKB-KW"/>
</dbReference>
<keyword evidence="3" id="KW-0227">DNA damage</keyword>
<accession>A0A1I2NHV3</accession>
<evidence type="ECO:0000256" key="5">
    <source>
        <dbReference type="ARBA" id="ARBA00023124"/>
    </source>
</evidence>
<dbReference type="InterPro" id="IPR036590">
    <property type="entry name" value="SRAP-like"/>
</dbReference>
<evidence type="ECO:0000256" key="8">
    <source>
        <dbReference type="RuleBase" id="RU364100"/>
    </source>
</evidence>
<sequence>MDIIQFKIMCYETSLSKKLKSIEKHAGAVMRYPEVYEPWYHLSGFTHPNMFCIPMDEPDIILPMEWGLLAPWADDILKFRKKYNTLNAKAETLLTSNMYKEASRERRCLILADGFFEPHYEKMSGPATPYYCYLEDRKLFSFAGIYNTYDKGYWTVSLITREANDFFAEIHNKKKRMPLAVDRNFEGEWLDPDLNDKGIEEVLATSFMREPFKAHPVTRDLYKRGIHTNTPEILEKVEENPNLFNE</sequence>
<comment type="similarity">
    <text evidence="1 8">Belongs to the SOS response-associated peptidase family.</text>
</comment>
<dbReference type="Proteomes" id="UP000199116">
    <property type="component" value="Unassembled WGS sequence"/>
</dbReference>
<dbReference type="EC" id="3.4.-.-" evidence="8"/>
<protein>
    <recommendedName>
        <fullName evidence="8">Abasic site processing protein</fullName>
        <ecNumber evidence="8">3.4.-.-</ecNumber>
    </recommendedName>
</protein>
<keyword evidence="6" id="KW-0238">DNA-binding</keyword>
<name>A0A1I2NHV3_9FLAO</name>
<keyword evidence="4 8" id="KW-0378">Hydrolase</keyword>
<dbReference type="GO" id="GO:0016829">
    <property type="term" value="F:lyase activity"/>
    <property type="evidence" value="ECO:0007669"/>
    <property type="project" value="UniProtKB-KW"/>
</dbReference>
<dbReference type="GO" id="GO:0006508">
    <property type="term" value="P:proteolysis"/>
    <property type="evidence" value="ECO:0007669"/>
    <property type="project" value="UniProtKB-KW"/>
</dbReference>
<dbReference type="GO" id="GO:0106300">
    <property type="term" value="P:protein-DNA covalent cross-linking repair"/>
    <property type="evidence" value="ECO:0007669"/>
    <property type="project" value="InterPro"/>
</dbReference>